<dbReference type="Pfam" id="PF13520">
    <property type="entry name" value="AA_permease_2"/>
    <property type="match status" value="1"/>
</dbReference>
<evidence type="ECO:0008006" key="9">
    <source>
        <dbReference type="Google" id="ProtNLM"/>
    </source>
</evidence>
<dbReference type="InterPro" id="IPR050598">
    <property type="entry name" value="AminoAcid_Transporter"/>
</dbReference>
<feature type="transmembrane region" description="Helical" evidence="6">
    <location>
        <begin position="148"/>
        <end position="172"/>
    </location>
</feature>
<sequence length="586" mass="62804">MSHTKTEGSPVPSDSEGTVSPGYSHDVAGFKNSSLEYVAQQGENGGDPTYQEVSGAPIERKSPLGLSVTWITIIGLNLNQMIGTGVFSTPSSILKGTGSVGVSLLYWAIGFVISACGLAIYIELASYFPSRSGAEAVYLEQAYPRPKYFFPVTFAVQSVILSFSSSNAIVLAQYLYKVAGKTPTNWEQKGVAVAAYTVAALFVASNNRLGLLVNDVTGITKLVTLIFISITGLVVLGGHTSIADPTINFHDAFSGTTPTGYGVANALYKITFAYAGYANAFNVVAEVKDPIKTIKKSAPASLLIVAVLYTLCNVAYFAAVPKAQLAASSQTAASLFFSAVFGSKAAQGLNFLVVISAFGNLVGVLIGQSRLLREVGRQGTLPWPRFWTGTKPFGTPFGPYLLKWALTIVVILAVPSGDAFNFVVDLAIYPSSLFLFLMALGIYFIRRQRKRLGLTRGSFRAWDIAIVFFLLVQLFLLIMPWYPPTGGANGGDVSFWYATYCAVGLGIVALCALYYWVWIYLLPRLGDYSIRQTIIEVPGGGFSHALVKVPNSELQQWDDSHDPSGNVIGVVPSGESLDSDVTSKVA</sequence>
<keyword evidence="4 6" id="KW-0472">Membrane</keyword>
<feature type="transmembrane region" description="Helical" evidence="6">
    <location>
        <begin position="495"/>
        <end position="522"/>
    </location>
</feature>
<keyword evidence="3 6" id="KW-1133">Transmembrane helix</keyword>
<dbReference type="AlphaFoldDB" id="A0A427Y3X1"/>
<proteinExistence type="predicted"/>
<dbReference type="InterPro" id="IPR002293">
    <property type="entry name" value="AA/rel_permease1"/>
</dbReference>
<accession>A0A427Y3X1</accession>
<comment type="caution">
    <text evidence="7">The sequence shown here is derived from an EMBL/GenBank/DDBJ whole genome shotgun (WGS) entry which is preliminary data.</text>
</comment>
<dbReference type="FunFam" id="1.20.1740.10:FF:000025">
    <property type="entry name" value="High-affinity methionine permease"/>
    <property type="match status" value="1"/>
</dbReference>
<feature type="transmembrane region" description="Helical" evidence="6">
    <location>
        <begin position="465"/>
        <end position="483"/>
    </location>
</feature>
<feature type="transmembrane region" description="Helical" evidence="6">
    <location>
        <begin position="104"/>
        <end position="128"/>
    </location>
</feature>
<keyword evidence="8" id="KW-1185">Reference proteome</keyword>
<evidence type="ECO:0000256" key="4">
    <source>
        <dbReference type="ARBA" id="ARBA00023136"/>
    </source>
</evidence>
<dbReference type="OrthoDB" id="5982228at2759"/>
<organism evidence="7 8">
    <name type="scientific">Saitozyma podzolica</name>
    <dbReference type="NCBI Taxonomy" id="1890683"/>
    <lineage>
        <taxon>Eukaryota</taxon>
        <taxon>Fungi</taxon>
        <taxon>Dikarya</taxon>
        <taxon>Basidiomycota</taxon>
        <taxon>Agaricomycotina</taxon>
        <taxon>Tremellomycetes</taxon>
        <taxon>Tremellales</taxon>
        <taxon>Trimorphomycetaceae</taxon>
        <taxon>Saitozyma</taxon>
    </lineage>
</organism>
<evidence type="ECO:0000256" key="5">
    <source>
        <dbReference type="SAM" id="MobiDB-lite"/>
    </source>
</evidence>
<feature type="transmembrane region" description="Helical" evidence="6">
    <location>
        <begin position="219"/>
        <end position="238"/>
    </location>
</feature>
<dbReference type="Gene3D" id="1.20.1740.10">
    <property type="entry name" value="Amino acid/polyamine transporter I"/>
    <property type="match status" value="1"/>
</dbReference>
<evidence type="ECO:0000256" key="1">
    <source>
        <dbReference type="ARBA" id="ARBA00004141"/>
    </source>
</evidence>
<dbReference type="PANTHER" id="PTHR11785:SF353">
    <property type="entry name" value="METHIONINE TRANSPORTER (EUROFUNG)"/>
    <property type="match status" value="1"/>
</dbReference>
<protein>
    <recommendedName>
        <fullName evidence="9">High-affinity methionine permease</fullName>
    </recommendedName>
</protein>
<dbReference type="GO" id="GO:0015179">
    <property type="term" value="F:L-amino acid transmembrane transporter activity"/>
    <property type="evidence" value="ECO:0007669"/>
    <property type="project" value="TreeGrafter"/>
</dbReference>
<evidence type="ECO:0000313" key="8">
    <source>
        <dbReference type="Proteomes" id="UP000279259"/>
    </source>
</evidence>
<gene>
    <name evidence="7" type="ORF">EHS25_003916</name>
</gene>
<feature type="transmembrane region" description="Helical" evidence="6">
    <location>
        <begin position="300"/>
        <end position="319"/>
    </location>
</feature>
<evidence type="ECO:0000256" key="6">
    <source>
        <dbReference type="SAM" id="Phobius"/>
    </source>
</evidence>
<dbReference type="EMBL" id="RSCD01000019">
    <property type="protein sequence ID" value="RSH85775.1"/>
    <property type="molecule type" value="Genomic_DNA"/>
</dbReference>
<dbReference type="PANTHER" id="PTHR11785">
    <property type="entry name" value="AMINO ACID TRANSPORTER"/>
    <property type="match status" value="1"/>
</dbReference>
<feature type="region of interest" description="Disordered" evidence="5">
    <location>
        <begin position="1"/>
        <end position="27"/>
    </location>
</feature>
<comment type="subcellular location">
    <subcellularLocation>
        <location evidence="1">Membrane</location>
        <topology evidence="1">Multi-pass membrane protein</topology>
    </subcellularLocation>
</comment>
<dbReference type="STRING" id="1890683.A0A427Y3X1"/>
<reference evidence="7 8" key="1">
    <citation type="submission" date="2018-11" db="EMBL/GenBank/DDBJ databases">
        <title>Genome sequence of Saitozyma podzolica DSM 27192.</title>
        <authorList>
            <person name="Aliyu H."/>
            <person name="Gorte O."/>
            <person name="Ochsenreither K."/>
        </authorList>
    </citation>
    <scope>NUCLEOTIDE SEQUENCE [LARGE SCALE GENOMIC DNA]</scope>
    <source>
        <strain evidence="7 8">DSM 27192</strain>
    </source>
</reference>
<dbReference type="Proteomes" id="UP000279259">
    <property type="component" value="Unassembled WGS sequence"/>
</dbReference>
<feature type="transmembrane region" description="Helical" evidence="6">
    <location>
        <begin position="193"/>
        <end position="213"/>
    </location>
</feature>
<keyword evidence="2 6" id="KW-0812">Transmembrane</keyword>
<feature type="transmembrane region" description="Helical" evidence="6">
    <location>
        <begin position="426"/>
        <end position="445"/>
    </location>
</feature>
<evidence type="ECO:0000256" key="3">
    <source>
        <dbReference type="ARBA" id="ARBA00022989"/>
    </source>
</evidence>
<feature type="transmembrane region" description="Helical" evidence="6">
    <location>
        <begin position="351"/>
        <end position="372"/>
    </location>
</feature>
<name>A0A427Y3X1_9TREE</name>
<dbReference type="GO" id="GO:0016020">
    <property type="term" value="C:membrane"/>
    <property type="evidence" value="ECO:0007669"/>
    <property type="project" value="UniProtKB-SubCell"/>
</dbReference>
<evidence type="ECO:0000256" key="2">
    <source>
        <dbReference type="ARBA" id="ARBA00022692"/>
    </source>
</evidence>
<evidence type="ECO:0000313" key="7">
    <source>
        <dbReference type="EMBL" id="RSH85775.1"/>
    </source>
</evidence>
<feature type="transmembrane region" description="Helical" evidence="6">
    <location>
        <begin position="393"/>
        <end position="414"/>
    </location>
</feature>